<protein>
    <submittedName>
        <fullName evidence="1">Uncharacterized protein</fullName>
    </submittedName>
</protein>
<reference evidence="1 2" key="1">
    <citation type="submission" date="2024-04" db="EMBL/GenBank/DDBJ databases">
        <title>Phyllosticta paracitricarpa is synonymous to the EU quarantine fungus P. citricarpa based on phylogenomic analyses.</title>
        <authorList>
            <consortium name="Lawrence Berkeley National Laboratory"/>
            <person name="Van Ingen-Buijs V.A."/>
            <person name="Van Westerhoven A.C."/>
            <person name="Haridas S."/>
            <person name="Skiadas P."/>
            <person name="Martin F."/>
            <person name="Groenewald J.Z."/>
            <person name="Crous P.W."/>
            <person name="Seidl M.F."/>
        </authorList>
    </citation>
    <scope>NUCLEOTIDE SEQUENCE [LARGE SCALE GENOMIC DNA]</scope>
    <source>
        <strain evidence="1 2">CBS 123374</strain>
    </source>
</reference>
<dbReference type="Pfam" id="PF08728">
    <property type="entry name" value="CRT10"/>
    <property type="match status" value="2"/>
</dbReference>
<dbReference type="EMBL" id="JBBWRZ010000005">
    <property type="protein sequence ID" value="KAK8235258.1"/>
    <property type="molecule type" value="Genomic_DNA"/>
</dbReference>
<dbReference type="InterPro" id="IPR014839">
    <property type="entry name" value="Crt10"/>
</dbReference>
<gene>
    <name evidence="1" type="ORF">HDK90DRAFT_484258</name>
</gene>
<comment type="caution">
    <text evidence="1">The sequence shown here is derived from an EMBL/GenBank/DDBJ whole genome shotgun (WGS) entry which is preliminary data.</text>
</comment>
<proteinExistence type="predicted"/>
<dbReference type="InterPro" id="IPR036322">
    <property type="entry name" value="WD40_repeat_dom_sf"/>
</dbReference>
<sequence>MANEDISVTPVLSLPRSGFNYPDFAPPPYLEAWRCNLTALSHTENLYFVAGRSEVFVYQPSFPDQRLESDPNLIIQPSGPESAHAYLPGIPLGPGRYINHLVVDFLGNEEILLLALHNGGVIGYRVSQIQQAIEKRQEPDCVESNVGDDVTPFFNENVGKSVWGLSIHREARMIAVSSNTHKVTIYAFALDIPTPSPRSEYWVRDRSRQTRIELPDTGTNIPCVAFCNTGDDPEGRWLLTTDIDGVARIFDLSMVSCPGSYCIEIAPRFCVMANYGDKLDCICHSLDEHSHHYCHATWGALWLDSRAFKRVDNLREAFGCDAKVTKRKPEQVCFDCSSRRSLVPNSSTTWQPDPNARPEEPEDCFWNGEAQCWRELTNVRNFDFPLLEDQKLPDTSPILLLSIRDMILMQPIRDQSEPDLVAYHDPLFQSQREGEDSYWLQDQDRMNLHAQIPELGVVVVGSAKGRVAILSLTQTSSTRPGGKTHACRIDHILPTREQELKGERPASSLAGIAVGPIQGMLGRDADHPRRWRLLMMYHDNEMLKYEISKRAERNSQTQEVSELII</sequence>
<dbReference type="InterPro" id="IPR015943">
    <property type="entry name" value="WD40/YVTN_repeat-like_dom_sf"/>
</dbReference>
<organism evidence="1 2">
    <name type="scientific">Phyllosticta capitalensis</name>
    <dbReference type="NCBI Taxonomy" id="121624"/>
    <lineage>
        <taxon>Eukaryota</taxon>
        <taxon>Fungi</taxon>
        <taxon>Dikarya</taxon>
        <taxon>Ascomycota</taxon>
        <taxon>Pezizomycotina</taxon>
        <taxon>Dothideomycetes</taxon>
        <taxon>Dothideomycetes incertae sedis</taxon>
        <taxon>Botryosphaeriales</taxon>
        <taxon>Phyllostictaceae</taxon>
        <taxon>Phyllosticta</taxon>
    </lineage>
</organism>
<evidence type="ECO:0000313" key="1">
    <source>
        <dbReference type="EMBL" id="KAK8235258.1"/>
    </source>
</evidence>
<dbReference type="Proteomes" id="UP001492380">
    <property type="component" value="Unassembled WGS sequence"/>
</dbReference>
<name>A0ABR1YP76_9PEZI</name>
<dbReference type="SUPFAM" id="SSF50978">
    <property type="entry name" value="WD40 repeat-like"/>
    <property type="match status" value="1"/>
</dbReference>
<accession>A0ABR1YP76</accession>
<dbReference type="Gene3D" id="2.130.10.10">
    <property type="entry name" value="YVTN repeat-like/Quinoprotein amine dehydrogenase"/>
    <property type="match status" value="1"/>
</dbReference>
<evidence type="ECO:0000313" key="2">
    <source>
        <dbReference type="Proteomes" id="UP001492380"/>
    </source>
</evidence>
<keyword evidence="2" id="KW-1185">Reference proteome</keyword>